<evidence type="ECO:0008006" key="4">
    <source>
        <dbReference type="Google" id="ProtNLM"/>
    </source>
</evidence>
<keyword evidence="1" id="KW-0812">Transmembrane</keyword>
<proteinExistence type="predicted"/>
<organism evidence="2 3">
    <name type="scientific">Flavimobilis soli</name>
    <dbReference type="NCBI Taxonomy" id="442709"/>
    <lineage>
        <taxon>Bacteria</taxon>
        <taxon>Bacillati</taxon>
        <taxon>Actinomycetota</taxon>
        <taxon>Actinomycetes</taxon>
        <taxon>Micrococcales</taxon>
        <taxon>Jonesiaceae</taxon>
        <taxon>Flavimobilis</taxon>
    </lineage>
</organism>
<evidence type="ECO:0000256" key="1">
    <source>
        <dbReference type="SAM" id="Phobius"/>
    </source>
</evidence>
<evidence type="ECO:0000313" key="3">
    <source>
        <dbReference type="Proteomes" id="UP000221394"/>
    </source>
</evidence>
<comment type="caution">
    <text evidence="2">The sequence shown here is derived from an EMBL/GenBank/DDBJ whole genome shotgun (WGS) entry which is preliminary data.</text>
</comment>
<accession>A0A2A9EDT9</accession>
<gene>
    <name evidence="2" type="ORF">ATL41_1097</name>
</gene>
<reference evidence="2 3" key="1">
    <citation type="submission" date="2017-10" db="EMBL/GenBank/DDBJ databases">
        <title>Sequencing the genomes of 1000 actinobacteria strains.</title>
        <authorList>
            <person name="Klenk H.-P."/>
        </authorList>
    </citation>
    <scope>NUCLEOTIDE SEQUENCE [LARGE SCALE GENOMIC DNA]</scope>
    <source>
        <strain evidence="2 3">DSM 21574</strain>
    </source>
</reference>
<name>A0A2A9EDT9_9MICO</name>
<evidence type="ECO:0000313" key="2">
    <source>
        <dbReference type="EMBL" id="PFG36379.1"/>
    </source>
</evidence>
<keyword evidence="3" id="KW-1185">Reference proteome</keyword>
<dbReference type="AlphaFoldDB" id="A0A2A9EDT9"/>
<sequence length="202" mass="21181">MARLVRGAPDARPAQRPAGARGYLIVEAAMALPVYLLFMILVLKLSSVAIAQAKVTVAVNQAAIALSQASYVQSAAVTADAATVIDLVEEMVGALGSNDDVFGLNGSNNALALMANRVPEAEMASRAVAGQLESQDDLLHALGVIGGAEGVTFDSGTTTVMTGDKVVLDARYKVRLWFFGDRSVEMQAHAESTRWGDAEDSE</sequence>
<keyword evidence="1" id="KW-0472">Membrane</keyword>
<protein>
    <recommendedName>
        <fullName evidence="4">TadE-like protein</fullName>
    </recommendedName>
</protein>
<dbReference type="EMBL" id="PDJH01000001">
    <property type="protein sequence ID" value="PFG36379.1"/>
    <property type="molecule type" value="Genomic_DNA"/>
</dbReference>
<dbReference type="OrthoDB" id="1766790at2"/>
<keyword evidence="1" id="KW-1133">Transmembrane helix</keyword>
<dbReference type="Proteomes" id="UP000221394">
    <property type="component" value="Unassembled WGS sequence"/>
</dbReference>
<feature type="transmembrane region" description="Helical" evidence="1">
    <location>
        <begin position="20"/>
        <end position="43"/>
    </location>
</feature>
<dbReference type="RefSeq" id="WP_098457572.1">
    <property type="nucleotide sequence ID" value="NZ_PDJH01000001.1"/>
</dbReference>